<dbReference type="SMART" id="SM00086">
    <property type="entry name" value="PAC"/>
    <property type="match status" value="1"/>
</dbReference>
<keyword evidence="12" id="KW-0067">ATP-binding</keyword>
<dbReference type="PROSITE" id="PS50113">
    <property type="entry name" value="PAC"/>
    <property type="match status" value="1"/>
</dbReference>
<evidence type="ECO:0000256" key="3">
    <source>
        <dbReference type="ARBA" id="ARBA00022543"/>
    </source>
</evidence>
<dbReference type="GO" id="GO:0004673">
    <property type="term" value="F:protein histidine kinase activity"/>
    <property type="evidence" value="ECO:0007669"/>
    <property type="project" value="UniProtKB-EC"/>
</dbReference>
<dbReference type="AlphaFoldDB" id="A0A1V2H2M6"/>
<feature type="domain" description="PAS" evidence="20">
    <location>
        <begin position="151"/>
        <end position="221"/>
    </location>
</feature>
<dbReference type="Gene3D" id="2.10.70.100">
    <property type="match status" value="1"/>
</dbReference>
<dbReference type="SUPFAM" id="SSF52172">
    <property type="entry name" value="CheY-like"/>
    <property type="match status" value="1"/>
</dbReference>
<evidence type="ECO:0000259" key="19">
    <source>
        <dbReference type="PROSITE" id="PS50110"/>
    </source>
</evidence>
<feature type="transmembrane region" description="Helical" evidence="18">
    <location>
        <begin position="76"/>
        <end position="97"/>
    </location>
</feature>
<feature type="domain" description="PAC" evidence="21">
    <location>
        <begin position="344"/>
        <end position="394"/>
    </location>
</feature>
<evidence type="ECO:0000256" key="14">
    <source>
        <dbReference type="ARBA" id="ARBA00023026"/>
    </source>
</evidence>
<dbReference type="PANTHER" id="PTHR41523:SF8">
    <property type="entry name" value="ETHYLENE RESPONSE SENSOR PROTEIN"/>
    <property type="match status" value="1"/>
</dbReference>
<evidence type="ECO:0000259" key="20">
    <source>
        <dbReference type="PROSITE" id="PS50112"/>
    </source>
</evidence>
<dbReference type="Gene3D" id="3.40.50.2300">
    <property type="match status" value="1"/>
</dbReference>
<dbReference type="Gene3D" id="3.30.450.20">
    <property type="entry name" value="PAS domain"/>
    <property type="match status" value="2"/>
</dbReference>
<dbReference type="InterPro" id="IPR013656">
    <property type="entry name" value="PAS_4"/>
</dbReference>
<evidence type="ECO:0000256" key="7">
    <source>
        <dbReference type="ARBA" id="ARBA00022643"/>
    </source>
</evidence>
<dbReference type="InterPro" id="IPR001610">
    <property type="entry name" value="PAC"/>
</dbReference>
<dbReference type="EC" id="2.7.13.3" evidence="2"/>
<dbReference type="InterPro" id="IPR000700">
    <property type="entry name" value="PAS-assoc_C"/>
</dbReference>
<dbReference type="InterPro" id="IPR013655">
    <property type="entry name" value="PAS_fold_3"/>
</dbReference>
<dbReference type="PANTHER" id="PTHR41523">
    <property type="entry name" value="TWO-COMPONENT SYSTEM SENSOR PROTEIN"/>
    <property type="match status" value="1"/>
</dbReference>
<dbReference type="InterPro" id="IPR036890">
    <property type="entry name" value="HATPase_C_sf"/>
</dbReference>
<dbReference type="Pfam" id="PF00072">
    <property type="entry name" value="Response_reg"/>
    <property type="match status" value="1"/>
</dbReference>
<dbReference type="PROSITE" id="PS50110">
    <property type="entry name" value="RESPONSE_REGULATORY"/>
    <property type="match status" value="1"/>
</dbReference>
<evidence type="ECO:0000256" key="15">
    <source>
        <dbReference type="ARBA" id="ARBA00023170"/>
    </source>
</evidence>
<feature type="transmembrane region" description="Helical" evidence="18">
    <location>
        <begin position="38"/>
        <end position="56"/>
    </location>
</feature>
<accession>A0A1V2H2M6</accession>
<dbReference type="Gene3D" id="3.30.565.10">
    <property type="entry name" value="Histidine kinase-like ATPase, C-terminal domain"/>
    <property type="match status" value="1"/>
</dbReference>
<dbReference type="PROSITE" id="PS51318">
    <property type="entry name" value="TAT"/>
    <property type="match status" value="1"/>
</dbReference>
<keyword evidence="7" id="KW-0288">FMN</keyword>
<dbReference type="InterPro" id="IPR001789">
    <property type="entry name" value="Sig_transdc_resp-reg_receiver"/>
</dbReference>
<sequence>MRESKKTAKSNAMPRPIETPSELADRTAPRLRARRRRLLATLAAAAAPGAVAGFLLGLQARGVATAPALAGAVGPFLYAGFTGLMTMAAGGLAAVLLDVRAQPRAVASAPVTPPEAAAEALALPPAAPPARVEAARGMIDAVTAAQALVDQLRREAALLEGLDDGVFALDAEGVLRFANPAALAVWRRPAEAVSGQPFFALFPSLADSPLSEALKEVLAQRQPRRLEAVLAPFGGDVLLGLAPTAGGATVRFRDLTRLRAAEAALKAAEAKLQLALEGAGMASWDLDIGSGEMRWTPRLFDLLGLPQTPALLGHVEDWLALVHPKDLAAVKEGWFGAHRNGARFRSLHRILRRDGEPRWLEAYGSLTGDGAQGRFMGVVHDVTARQQAEERLHQLSREIDHRAKNVLFTIQAIIRLTPKQDPERFAIAVDGRIAALARAHQLLAREGWGQVSLRDLALGELSVCGPEAAIDLAGPSVLLAPTAVQPLAVALHELAVNAVAHGALSRPGGAVTLRWAPQPEGTLLLTWQERGGPPLAGAPARKGLGRRVIDSAVTDQLEGQISHAWEPAGLTTRVTLPASRFELPWQSAEPGATLRAAPPPAAGRGAVLQGARILVVEDEPMIGAALTAMLVQFGCRVVGPATGLDAALKRVLEAAEPFDLALVDVNLNGRDSFPVAELLAGRGVPVIYLTGYAELPEERLALAAGMLRKPVDPRELQTALGRVLALQGRPRV</sequence>
<evidence type="ECO:0000313" key="22">
    <source>
        <dbReference type="EMBL" id="ONG53244.1"/>
    </source>
</evidence>
<keyword evidence="4 16" id="KW-0597">Phosphoprotein</keyword>
<keyword evidence="15" id="KW-0675">Receptor</keyword>
<keyword evidence="23" id="KW-1185">Reference proteome</keyword>
<dbReference type="SMART" id="SM00448">
    <property type="entry name" value="REC"/>
    <property type="match status" value="1"/>
</dbReference>
<evidence type="ECO:0000313" key="23">
    <source>
        <dbReference type="Proteomes" id="UP000188879"/>
    </source>
</evidence>
<dbReference type="InterPro" id="IPR006311">
    <property type="entry name" value="TAT_signal"/>
</dbReference>
<evidence type="ECO:0000256" key="1">
    <source>
        <dbReference type="ARBA" id="ARBA00000085"/>
    </source>
</evidence>
<organism evidence="22 23">
    <name type="scientific">Teichococcus deserti</name>
    <dbReference type="NCBI Taxonomy" id="1817963"/>
    <lineage>
        <taxon>Bacteria</taxon>
        <taxon>Pseudomonadati</taxon>
        <taxon>Pseudomonadota</taxon>
        <taxon>Alphaproteobacteria</taxon>
        <taxon>Acetobacterales</taxon>
        <taxon>Roseomonadaceae</taxon>
        <taxon>Roseomonas</taxon>
    </lineage>
</organism>
<comment type="caution">
    <text evidence="22">The sequence shown here is derived from an EMBL/GenBank/DDBJ whole genome shotgun (WGS) entry which is preliminary data.</text>
</comment>
<keyword evidence="6" id="KW-0285">Flavoprotein</keyword>
<keyword evidence="11" id="KW-0418">Kinase</keyword>
<evidence type="ECO:0000256" key="10">
    <source>
        <dbReference type="ARBA" id="ARBA00022741"/>
    </source>
</evidence>
<keyword evidence="14" id="KW-0843">Virulence</keyword>
<dbReference type="GO" id="GO:0005524">
    <property type="term" value="F:ATP binding"/>
    <property type="evidence" value="ECO:0007669"/>
    <property type="project" value="UniProtKB-KW"/>
</dbReference>
<evidence type="ECO:0000259" key="21">
    <source>
        <dbReference type="PROSITE" id="PS50113"/>
    </source>
</evidence>
<evidence type="ECO:0000256" key="16">
    <source>
        <dbReference type="PROSITE-ProRule" id="PRU00169"/>
    </source>
</evidence>
<feature type="modified residue" description="4-aspartylphosphate" evidence="16">
    <location>
        <position position="664"/>
    </location>
</feature>
<dbReference type="InterPro" id="IPR011102">
    <property type="entry name" value="Sig_transdc_His_kinase_HWE"/>
</dbReference>
<evidence type="ECO:0000256" key="5">
    <source>
        <dbReference type="ARBA" id="ARBA00022606"/>
    </source>
</evidence>
<dbReference type="InterPro" id="IPR011006">
    <property type="entry name" value="CheY-like_superfamily"/>
</dbReference>
<evidence type="ECO:0000256" key="9">
    <source>
        <dbReference type="ARBA" id="ARBA00022737"/>
    </source>
</evidence>
<evidence type="ECO:0000256" key="12">
    <source>
        <dbReference type="ARBA" id="ARBA00022840"/>
    </source>
</evidence>
<keyword evidence="18" id="KW-0812">Transmembrane</keyword>
<evidence type="ECO:0000256" key="8">
    <source>
        <dbReference type="ARBA" id="ARBA00022679"/>
    </source>
</evidence>
<dbReference type="EMBL" id="MLCO01000106">
    <property type="protein sequence ID" value="ONG53244.1"/>
    <property type="molecule type" value="Genomic_DNA"/>
</dbReference>
<name>A0A1V2H2M6_9PROT</name>
<keyword evidence="9" id="KW-0677">Repeat</keyword>
<comment type="catalytic activity">
    <reaction evidence="1">
        <text>ATP + protein L-histidine = ADP + protein N-phospho-L-histidine.</text>
        <dbReference type="EC" id="2.7.13.3"/>
    </reaction>
</comment>
<protein>
    <recommendedName>
        <fullName evidence="2">histidine kinase</fullName>
        <ecNumber evidence="2">2.7.13.3</ecNumber>
    </recommendedName>
</protein>
<dbReference type="GO" id="GO:0009881">
    <property type="term" value="F:photoreceptor activity"/>
    <property type="evidence" value="ECO:0007669"/>
    <property type="project" value="UniProtKB-KW"/>
</dbReference>
<keyword evidence="13" id="KW-0157">Chromophore</keyword>
<dbReference type="Pfam" id="PF08448">
    <property type="entry name" value="PAS_4"/>
    <property type="match status" value="1"/>
</dbReference>
<feature type="domain" description="Response regulatory" evidence="19">
    <location>
        <begin position="612"/>
        <end position="724"/>
    </location>
</feature>
<dbReference type="NCBIfam" id="TIGR00229">
    <property type="entry name" value="sensory_box"/>
    <property type="match status" value="1"/>
</dbReference>
<evidence type="ECO:0000256" key="2">
    <source>
        <dbReference type="ARBA" id="ARBA00012438"/>
    </source>
</evidence>
<dbReference type="SUPFAM" id="SSF55785">
    <property type="entry name" value="PYP-like sensor domain (PAS domain)"/>
    <property type="match status" value="2"/>
</dbReference>
<evidence type="ECO:0000256" key="18">
    <source>
        <dbReference type="SAM" id="Phobius"/>
    </source>
</evidence>
<keyword evidence="8" id="KW-0808">Transferase</keyword>
<proteinExistence type="predicted"/>
<evidence type="ECO:0000256" key="6">
    <source>
        <dbReference type="ARBA" id="ARBA00022630"/>
    </source>
</evidence>
<evidence type="ECO:0000256" key="11">
    <source>
        <dbReference type="ARBA" id="ARBA00022777"/>
    </source>
</evidence>
<evidence type="ECO:0000256" key="13">
    <source>
        <dbReference type="ARBA" id="ARBA00022991"/>
    </source>
</evidence>
<dbReference type="Proteomes" id="UP000188879">
    <property type="component" value="Unassembled WGS sequence"/>
</dbReference>
<dbReference type="Pfam" id="PF07536">
    <property type="entry name" value="HWE_HK"/>
    <property type="match status" value="1"/>
</dbReference>
<dbReference type="GO" id="GO:0000160">
    <property type="term" value="P:phosphorelay signal transduction system"/>
    <property type="evidence" value="ECO:0007669"/>
    <property type="project" value="InterPro"/>
</dbReference>
<evidence type="ECO:0000256" key="17">
    <source>
        <dbReference type="SAM" id="MobiDB-lite"/>
    </source>
</evidence>
<keyword evidence="18" id="KW-1133">Transmembrane helix</keyword>
<dbReference type="InterPro" id="IPR035965">
    <property type="entry name" value="PAS-like_dom_sf"/>
</dbReference>
<keyword evidence="10" id="KW-0547">Nucleotide-binding</keyword>
<gene>
    <name evidence="22" type="ORF">BKE38_12735</name>
</gene>
<dbReference type="Pfam" id="PF08447">
    <property type="entry name" value="PAS_3"/>
    <property type="match status" value="1"/>
</dbReference>
<dbReference type="CDD" id="cd00130">
    <property type="entry name" value="PAS"/>
    <property type="match status" value="2"/>
</dbReference>
<dbReference type="InterPro" id="IPR000014">
    <property type="entry name" value="PAS"/>
</dbReference>
<dbReference type="SMART" id="SM00091">
    <property type="entry name" value="PAS"/>
    <property type="match status" value="2"/>
</dbReference>
<keyword evidence="3" id="KW-0600">Photoreceptor protein</keyword>
<keyword evidence="5" id="KW-0716">Sensory transduction</keyword>
<dbReference type="PROSITE" id="PS50112">
    <property type="entry name" value="PAS"/>
    <property type="match status" value="1"/>
</dbReference>
<keyword evidence="18" id="KW-0472">Membrane</keyword>
<evidence type="ECO:0000256" key="4">
    <source>
        <dbReference type="ARBA" id="ARBA00022553"/>
    </source>
</evidence>
<dbReference type="SMART" id="SM00911">
    <property type="entry name" value="HWE_HK"/>
    <property type="match status" value="1"/>
</dbReference>
<feature type="region of interest" description="Disordered" evidence="17">
    <location>
        <begin position="1"/>
        <end position="28"/>
    </location>
</feature>
<reference evidence="22 23" key="1">
    <citation type="submission" date="2016-10" db="EMBL/GenBank/DDBJ databases">
        <title>Draft Genome sequence of Roseomonas sp. strain M3.</title>
        <authorList>
            <person name="Subhash Y."/>
            <person name="Lee S."/>
        </authorList>
    </citation>
    <scope>NUCLEOTIDE SEQUENCE [LARGE SCALE GENOMIC DNA]</scope>
    <source>
        <strain evidence="22 23">M3</strain>
    </source>
</reference>